<dbReference type="GO" id="GO:0009307">
    <property type="term" value="P:DNA restriction-modification system"/>
    <property type="evidence" value="ECO:0007669"/>
    <property type="project" value="InterPro"/>
</dbReference>
<dbReference type="PIRSF" id="PIRSF003109">
    <property type="entry name" value="McrC"/>
    <property type="match status" value="1"/>
</dbReference>
<evidence type="ECO:0000313" key="1">
    <source>
        <dbReference type="EMBL" id="AVI06270.1"/>
    </source>
</evidence>
<dbReference type="GO" id="GO:0016787">
    <property type="term" value="F:hydrolase activity"/>
    <property type="evidence" value="ECO:0007669"/>
    <property type="project" value="UniProtKB-KW"/>
</dbReference>
<organism evidence="1">
    <name type="scientific">Staphylococcus hominis</name>
    <dbReference type="NCBI Taxonomy" id="1290"/>
    <lineage>
        <taxon>Bacteria</taxon>
        <taxon>Bacillati</taxon>
        <taxon>Bacillota</taxon>
        <taxon>Bacilli</taxon>
        <taxon>Bacillales</taxon>
        <taxon>Staphylococcaceae</taxon>
        <taxon>Staphylococcus</taxon>
    </lineage>
</organism>
<dbReference type="InterPro" id="IPR019292">
    <property type="entry name" value="McrC"/>
</dbReference>
<keyword evidence="1" id="KW-0540">Nuclease</keyword>
<gene>
    <name evidence="2" type="primary">mcrC</name>
    <name evidence="1" type="ORF">AZE34_05715</name>
    <name evidence="2" type="ORF">J7T32_010530</name>
</gene>
<reference evidence="1" key="1">
    <citation type="submission" date="2016-02" db="EMBL/GenBank/DDBJ databases">
        <title>Genomic sequence of a clinical Staphylococcus hominis isolate.</title>
        <authorList>
            <person name="McClure J.M."/>
            <person name="Zhang K."/>
        </authorList>
    </citation>
    <scope>NUCLEOTIDE SEQUENCE</scope>
    <source>
        <strain evidence="1">C34847</strain>
    </source>
</reference>
<keyword evidence="2" id="KW-0378">Hydrolase</keyword>
<dbReference type="InterPro" id="IPR014407">
    <property type="entry name" value="McrC_bac"/>
</dbReference>
<dbReference type="RefSeq" id="WP_017174729.1">
    <property type="nucleotide sequence ID" value="NZ_CAXOJL010000034.1"/>
</dbReference>
<dbReference type="Pfam" id="PF10117">
    <property type="entry name" value="McrBC"/>
    <property type="match status" value="1"/>
</dbReference>
<dbReference type="PANTHER" id="PTHR38733">
    <property type="entry name" value="PROTEIN MCRC"/>
    <property type="match status" value="1"/>
</dbReference>
<evidence type="ECO:0000313" key="3">
    <source>
        <dbReference type="Proteomes" id="UP000665944"/>
    </source>
</evidence>
<dbReference type="EMBL" id="JAGHKT020000021">
    <property type="protein sequence ID" value="MCM5673173.1"/>
    <property type="molecule type" value="Genomic_DNA"/>
</dbReference>
<protein>
    <submittedName>
        <fullName evidence="1 2">Restriction endonuclease</fullName>
        <ecNumber evidence="2">3.1.21.-</ecNumber>
    </submittedName>
</protein>
<dbReference type="PANTHER" id="PTHR38733:SF1">
    <property type="entry name" value="TYPE IV METHYL-DIRECTED RESTRICTION ENZYME ECOKMCRBC"/>
    <property type="match status" value="1"/>
</dbReference>
<reference evidence="2 3" key="2">
    <citation type="submission" date="2022-06" db="EMBL/GenBank/DDBJ databases">
        <title>Staphylococcus hominis ShoR14 genome sequence.</title>
        <authorList>
            <person name="Yeo C.C."/>
            <person name="Chew C.H."/>
            <person name="Che Hamzah A.M."/>
            <person name="Al-Trad E.I."/>
        </authorList>
    </citation>
    <scope>NUCLEOTIDE SEQUENCE [LARGE SCALE GENOMIC DNA]</scope>
    <source>
        <strain evidence="2 3">ShoR14</strain>
    </source>
</reference>
<dbReference type="EMBL" id="CP014567">
    <property type="protein sequence ID" value="AVI06270.1"/>
    <property type="molecule type" value="Genomic_DNA"/>
</dbReference>
<sequence>MINIHNIYYMLSYAFTVLNKKGYQHIATESFNNVADLYSALLIKGVSSQLKYGLQHDYLEHNDSLNVIRGKINVTASIKQGTMMHKRLNCTYDEFSINTYMNQILKTTMLNVLKLDISRTRKKALKRLLIYFKHVDILDYRHIDWQLRFDRHHETYRMLMAICYLVTQGRIQSERSGSRETMMFEDEQQMARLYERFVRAYYKKEFPQLKVTASHIPWAIDDDHRHMLPTMRSDVMLTYGKQCLIIDTKYYTSTLQQYFDTRTIHSGNLYQIFAYVKNEALHLKPKQINVAGMLLYAKTDEQLVPDNTFQMSGNTISVKTLDLNQDFIHIAKQLDNIVYNYFKI</sequence>
<name>A0A3S7GVI5_STAHO</name>
<keyword evidence="3" id="KW-1185">Reference proteome</keyword>
<dbReference type="REBASE" id="237911">
    <property type="entry name" value="Sho34847McrBCP"/>
</dbReference>
<keyword evidence="1" id="KW-0255">Endonuclease</keyword>
<accession>A0A3S7GVI5</accession>
<evidence type="ECO:0000313" key="2">
    <source>
        <dbReference type="EMBL" id="MCM5673173.1"/>
    </source>
</evidence>
<dbReference type="AlphaFoldDB" id="A0A3S7GVI5"/>
<dbReference type="GO" id="GO:0004519">
    <property type="term" value="F:endonuclease activity"/>
    <property type="evidence" value="ECO:0007669"/>
    <property type="project" value="UniProtKB-KW"/>
</dbReference>
<dbReference type="Proteomes" id="UP000665944">
    <property type="component" value="Unassembled WGS sequence"/>
</dbReference>
<dbReference type="NCBIfam" id="NF007277">
    <property type="entry name" value="PRK09736.1"/>
    <property type="match status" value="1"/>
</dbReference>
<dbReference type="EC" id="3.1.21.-" evidence="2"/>
<proteinExistence type="predicted"/>